<proteinExistence type="predicted"/>
<protein>
    <submittedName>
        <fullName evidence="2">Putative heme iron utilization protein</fullName>
    </submittedName>
</protein>
<dbReference type="HOGENOM" id="CLU_174720_0_0_6"/>
<evidence type="ECO:0000313" key="2">
    <source>
        <dbReference type="EMBL" id="ABC27225.1"/>
    </source>
</evidence>
<name>Q2SQ49_HAHCH</name>
<dbReference type="InterPro" id="IPR037119">
    <property type="entry name" value="Haem_oxidase_HugZ-like_sf"/>
</dbReference>
<dbReference type="KEGG" id="hch:HCH_00313"/>
<evidence type="ECO:0000313" key="3">
    <source>
        <dbReference type="Proteomes" id="UP000000238"/>
    </source>
</evidence>
<dbReference type="Proteomes" id="UP000000238">
    <property type="component" value="Chromosome"/>
</dbReference>
<dbReference type="Gene3D" id="3.20.180.10">
    <property type="entry name" value="PNP-oxidase-like"/>
    <property type="match status" value="1"/>
</dbReference>
<dbReference type="Pfam" id="PF10615">
    <property type="entry name" value="DUF2470"/>
    <property type="match status" value="1"/>
</dbReference>
<dbReference type="InterPro" id="IPR019595">
    <property type="entry name" value="DUF2470"/>
</dbReference>
<reference evidence="2 3" key="1">
    <citation type="journal article" date="2005" name="Nucleic Acids Res.">
        <title>Genomic blueprint of Hahella chejuensis, a marine microbe producing an algicidal agent.</title>
        <authorList>
            <person name="Jeong H."/>
            <person name="Yim J.H."/>
            <person name="Lee C."/>
            <person name="Choi S.-H."/>
            <person name="Park Y.K."/>
            <person name="Yoon S.H."/>
            <person name="Hur C.-G."/>
            <person name="Kang H.-Y."/>
            <person name="Kim D."/>
            <person name="Lee H.H."/>
            <person name="Park K.H."/>
            <person name="Park S.-H."/>
            <person name="Park H.-S."/>
            <person name="Lee H.K."/>
            <person name="Oh T.K."/>
            <person name="Kim J.F."/>
        </authorList>
    </citation>
    <scope>NUCLEOTIDE SEQUENCE [LARGE SCALE GENOMIC DNA]</scope>
    <source>
        <strain evidence="2 3">KCTC 2396</strain>
    </source>
</reference>
<keyword evidence="3" id="KW-1185">Reference proteome</keyword>
<dbReference type="PANTHER" id="PTHR37783:SF1">
    <property type="entry name" value="MEMBRANE PROTEIN, PUTATIVE (AFU_ORTHOLOGUE AFUA_1G04315)-RELATED"/>
    <property type="match status" value="1"/>
</dbReference>
<dbReference type="OrthoDB" id="9776211at2"/>
<evidence type="ECO:0000259" key="1">
    <source>
        <dbReference type="Pfam" id="PF10615"/>
    </source>
</evidence>
<dbReference type="RefSeq" id="WP_011394302.1">
    <property type="nucleotide sequence ID" value="NC_007645.1"/>
</dbReference>
<gene>
    <name evidence="2" type="ordered locus">HCH_00313</name>
</gene>
<dbReference type="STRING" id="349521.HCH_00313"/>
<accession>Q2SQ49</accession>
<feature type="domain" description="DUF2470" evidence="1">
    <location>
        <begin position="9"/>
        <end position="83"/>
    </location>
</feature>
<sequence>MTLSTQDVAGIIQHMNDDHAETLCNYVRYYGGVHDVVSAELTEITSHELYLQVIAHSLSCKLSVPLIRSIHSTEEARQVLVEMAKQAKAGLASEKSY</sequence>
<dbReference type="EMBL" id="CP000155">
    <property type="protein sequence ID" value="ABC27225.1"/>
    <property type="molecule type" value="Genomic_DNA"/>
</dbReference>
<dbReference type="AlphaFoldDB" id="Q2SQ49"/>
<organism evidence="2 3">
    <name type="scientific">Hahella chejuensis (strain KCTC 2396)</name>
    <dbReference type="NCBI Taxonomy" id="349521"/>
    <lineage>
        <taxon>Bacteria</taxon>
        <taxon>Pseudomonadati</taxon>
        <taxon>Pseudomonadota</taxon>
        <taxon>Gammaproteobacteria</taxon>
        <taxon>Oceanospirillales</taxon>
        <taxon>Hahellaceae</taxon>
        <taxon>Hahella</taxon>
    </lineage>
</organism>
<dbReference type="PANTHER" id="PTHR37783">
    <property type="entry name" value="MEMBRANE PROTEIN, PUTATIVE (AFU_ORTHOLOGUE AFUA_1G04315)-RELATED"/>
    <property type="match status" value="1"/>
</dbReference>